<accession>A0A7U2I4Y3</accession>
<gene>
    <name evidence="1" type="ORF">JI435_309230</name>
</gene>
<dbReference type="EMBL" id="CP069032">
    <property type="protein sequence ID" value="QRC99552.1"/>
    <property type="molecule type" value="Genomic_DNA"/>
</dbReference>
<evidence type="ECO:0000313" key="2">
    <source>
        <dbReference type="Proteomes" id="UP000663193"/>
    </source>
</evidence>
<organism evidence="1 2">
    <name type="scientific">Phaeosphaeria nodorum (strain SN15 / ATCC MYA-4574 / FGSC 10173)</name>
    <name type="common">Glume blotch fungus</name>
    <name type="synonym">Parastagonospora nodorum</name>
    <dbReference type="NCBI Taxonomy" id="321614"/>
    <lineage>
        <taxon>Eukaryota</taxon>
        <taxon>Fungi</taxon>
        <taxon>Dikarya</taxon>
        <taxon>Ascomycota</taxon>
        <taxon>Pezizomycotina</taxon>
        <taxon>Dothideomycetes</taxon>
        <taxon>Pleosporomycetidae</taxon>
        <taxon>Pleosporales</taxon>
        <taxon>Pleosporineae</taxon>
        <taxon>Phaeosphaeriaceae</taxon>
        <taxon>Parastagonospora</taxon>
    </lineage>
</organism>
<reference evidence="2" key="1">
    <citation type="journal article" date="2021" name="BMC Genomics">
        <title>Chromosome-level genome assembly and manually-curated proteome of model necrotroph Parastagonospora nodorum Sn15 reveals a genome-wide trove of candidate effector homologs, and redundancy of virulence-related functions within an accessory chromosome.</title>
        <authorList>
            <person name="Bertazzoni S."/>
            <person name="Jones D.A.B."/>
            <person name="Phan H.T."/>
            <person name="Tan K.-C."/>
            <person name="Hane J.K."/>
        </authorList>
    </citation>
    <scope>NUCLEOTIDE SEQUENCE [LARGE SCALE GENOMIC DNA]</scope>
    <source>
        <strain evidence="2">SN15 / ATCC MYA-4574 / FGSC 10173)</strain>
    </source>
</reference>
<protein>
    <submittedName>
        <fullName evidence="1">Uncharacterized protein</fullName>
    </submittedName>
</protein>
<sequence>MNSAVVATIPDVDSSHEDLRRAYNDILNTNSTSVAVLTTAFTPLPRGERFFRSRFHERTDDGEFATNCLGGVLGISKLGTNVLKLKIGEQEEQVLESEGSRISYQAVNPRHYRTALNEFRGRLDLFEGVKVVEELAMCER</sequence>
<name>A0A7U2I4Y3_PHANO</name>
<evidence type="ECO:0000313" key="1">
    <source>
        <dbReference type="EMBL" id="QRC99552.1"/>
    </source>
</evidence>
<keyword evidence="2" id="KW-1185">Reference proteome</keyword>
<dbReference type="AlphaFoldDB" id="A0A7U2I4Y3"/>
<dbReference type="VEuPathDB" id="FungiDB:JI435_309230"/>
<proteinExistence type="predicted"/>
<dbReference type="OrthoDB" id="191139at2759"/>
<dbReference type="Proteomes" id="UP000663193">
    <property type="component" value="Chromosome 10"/>
</dbReference>